<dbReference type="EMBL" id="BARU01019689">
    <property type="protein sequence ID" value="GAH55681.1"/>
    <property type="molecule type" value="Genomic_DNA"/>
</dbReference>
<dbReference type="InterPro" id="IPR029058">
    <property type="entry name" value="AB_hydrolase_fold"/>
</dbReference>
<dbReference type="SUPFAM" id="SSF53474">
    <property type="entry name" value="alpha/beta-Hydrolases"/>
    <property type="match status" value="1"/>
</dbReference>
<protein>
    <submittedName>
        <fullName evidence="1">Uncharacterized protein</fullName>
    </submittedName>
</protein>
<dbReference type="InterPro" id="IPR053145">
    <property type="entry name" value="AB_hydrolase_Est10"/>
</dbReference>
<dbReference type="PANTHER" id="PTHR43265">
    <property type="entry name" value="ESTERASE ESTD"/>
    <property type="match status" value="1"/>
</dbReference>
<dbReference type="Gene3D" id="3.40.50.1820">
    <property type="entry name" value="alpha/beta hydrolase"/>
    <property type="match status" value="1"/>
</dbReference>
<dbReference type="PANTHER" id="PTHR43265:SF1">
    <property type="entry name" value="ESTERASE ESTD"/>
    <property type="match status" value="1"/>
</dbReference>
<evidence type="ECO:0000313" key="1">
    <source>
        <dbReference type="EMBL" id="GAH55681.1"/>
    </source>
</evidence>
<proteinExistence type="predicted"/>
<dbReference type="GO" id="GO:0052689">
    <property type="term" value="F:carboxylic ester hydrolase activity"/>
    <property type="evidence" value="ECO:0007669"/>
    <property type="project" value="TreeGrafter"/>
</dbReference>
<name>X1GCR5_9ZZZZ</name>
<organism evidence="1">
    <name type="scientific">marine sediment metagenome</name>
    <dbReference type="NCBI Taxonomy" id="412755"/>
    <lineage>
        <taxon>unclassified sequences</taxon>
        <taxon>metagenomes</taxon>
        <taxon>ecological metagenomes</taxon>
    </lineage>
</organism>
<dbReference type="AlphaFoldDB" id="X1GCR5"/>
<comment type="caution">
    <text evidence="1">The sequence shown here is derived from an EMBL/GenBank/DDBJ whole genome shotgun (WGS) entry which is preliminary data.</text>
</comment>
<gene>
    <name evidence="1" type="ORF">S03H2_32404</name>
</gene>
<feature type="non-terminal residue" evidence="1">
    <location>
        <position position="1"/>
    </location>
</feature>
<sequence length="91" mass="10123">SFFKEVKCPVLAINGGKDQQVVAKENLKGIEEALRAGGNEQITIMELKGLNHNFQTAETGAESEYSKIEESIAPLALKTIYEWIKRQINSD</sequence>
<reference evidence="1" key="1">
    <citation type="journal article" date="2014" name="Front. Microbiol.">
        <title>High frequency of phylogenetically diverse reductive dehalogenase-homologous genes in deep subseafloor sedimentary metagenomes.</title>
        <authorList>
            <person name="Kawai M."/>
            <person name="Futagami T."/>
            <person name="Toyoda A."/>
            <person name="Takaki Y."/>
            <person name="Nishi S."/>
            <person name="Hori S."/>
            <person name="Arai W."/>
            <person name="Tsubouchi T."/>
            <person name="Morono Y."/>
            <person name="Uchiyama I."/>
            <person name="Ito T."/>
            <person name="Fujiyama A."/>
            <person name="Inagaki F."/>
            <person name="Takami H."/>
        </authorList>
    </citation>
    <scope>NUCLEOTIDE SEQUENCE</scope>
    <source>
        <strain evidence="1">Expedition CK06-06</strain>
    </source>
</reference>
<accession>X1GCR5</accession>